<comment type="caution">
    <text evidence="4">The sequence shown here is derived from an EMBL/GenBank/DDBJ whole genome shotgun (WGS) entry which is preliminary data.</text>
</comment>
<dbReference type="NCBIfam" id="TIGR00453">
    <property type="entry name" value="ispD"/>
    <property type="match status" value="1"/>
</dbReference>
<protein>
    <recommendedName>
        <fullName evidence="3">2-C-methyl-D-erythritol 4-phosphate cytidylyltransferase</fullName>
        <ecNumber evidence="3">2.7.7.60</ecNumber>
    </recommendedName>
    <alternativeName>
        <fullName evidence="3">4-diphosphocytidyl-2C-methyl-D-erythritol synthase</fullName>
    </alternativeName>
    <alternativeName>
        <fullName evidence="3">MEP cytidylyltransferase</fullName>
        <shortName evidence="3">MCT</shortName>
    </alternativeName>
</protein>
<dbReference type="HAMAP" id="MF_00108">
    <property type="entry name" value="IspD"/>
    <property type="match status" value="1"/>
</dbReference>
<dbReference type="PANTHER" id="PTHR32125">
    <property type="entry name" value="2-C-METHYL-D-ERYTHRITOL 4-PHOSPHATE CYTIDYLYLTRANSFERASE, CHLOROPLASTIC"/>
    <property type="match status" value="1"/>
</dbReference>
<dbReference type="CDD" id="cd02516">
    <property type="entry name" value="CDP-ME_synthetase"/>
    <property type="match status" value="1"/>
</dbReference>
<name>A0ABT3CQ66_9BACT</name>
<dbReference type="InterPro" id="IPR050088">
    <property type="entry name" value="IspD/TarI_cytidylyltransf_bact"/>
</dbReference>
<evidence type="ECO:0000256" key="2">
    <source>
        <dbReference type="ARBA" id="ARBA00022695"/>
    </source>
</evidence>
<sequence length="225" mass="24637">MKKYAIIVAGGSGSRMQSELPKQFLVLSGKPILLHTLEAFHLFDSEMELIVVLPETHSDTWELLKKEHQCNIPHMTIQGGDTRFDSVQNGLSSIIDQEGLVAIHDGARPLVSPQVIARTFESAEKNGNGIAAVALKDSLRTMVAGENQAVDRSSYLAIQTPQTFRLDLIKLAFDKAQGNAFTDDASVAEADGRKIHLVEGDYANIKVTTPEDLVIAEALLKHHKQ</sequence>
<evidence type="ECO:0000256" key="1">
    <source>
        <dbReference type="ARBA" id="ARBA00022679"/>
    </source>
</evidence>
<dbReference type="Proteomes" id="UP001300692">
    <property type="component" value="Unassembled WGS sequence"/>
</dbReference>
<dbReference type="NCBIfam" id="NF001186">
    <property type="entry name" value="PRK00155.2-3"/>
    <property type="match status" value="1"/>
</dbReference>
<keyword evidence="5" id="KW-1185">Reference proteome</keyword>
<dbReference type="SUPFAM" id="SSF53448">
    <property type="entry name" value="Nucleotide-diphospho-sugar transferases"/>
    <property type="match status" value="1"/>
</dbReference>
<evidence type="ECO:0000313" key="5">
    <source>
        <dbReference type="Proteomes" id="UP001300692"/>
    </source>
</evidence>
<feature type="site" description="Transition state stabilizer" evidence="3">
    <location>
        <position position="15"/>
    </location>
</feature>
<evidence type="ECO:0000256" key="3">
    <source>
        <dbReference type="HAMAP-Rule" id="MF_00108"/>
    </source>
</evidence>
<feature type="site" description="Positions MEP for the nucleophilic attack" evidence="3">
    <location>
        <position position="206"/>
    </location>
</feature>
<feature type="site" description="Positions MEP for the nucleophilic attack" evidence="3">
    <location>
        <position position="152"/>
    </location>
</feature>
<dbReference type="EMBL" id="JAOYOD010000001">
    <property type="protein sequence ID" value="MCV9385605.1"/>
    <property type="molecule type" value="Genomic_DNA"/>
</dbReference>
<reference evidence="4 5" key="1">
    <citation type="submission" date="2022-10" db="EMBL/GenBank/DDBJ databases">
        <title>Comparative genomics and taxonomic characterization of three novel marine species of genus Reichenbachiella exhibiting antioxidant and polysaccharide degradation activities.</title>
        <authorList>
            <person name="Muhammad N."/>
            <person name="Lee Y.-J."/>
            <person name="Ko J."/>
            <person name="Kim S.-G."/>
        </authorList>
    </citation>
    <scope>NUCLEOTIDE SEQUENCE [LARGE SCALE GENOMIC DNA]</scope>
    <source>
        <strain evidence="4 5">ABR2-5</strain>
    </source>
</reference>
<comment type="function">
    <text evidence="3">Catalyzes the formation of 4-diphosphocytidyl-2-C-methyl-D-erythritol from CTP and 2-C-methyl-D-erythritol 4-phosphate (MEP).</text>
</comment>
<comment type="similarity">
    <text evidence="3">Belongs to the IspD/TarI cytidylyltransferase family. IspD subfamily.</text>
</comment>
<dbReference type="Pfam" id="PF01128">
    <property type="entry name" value="IspD"/>
    <property type="match status" value="1"/>
</dbReference>
<keyword evidence="1 3" id="KW-0808">Transferase</keyword>
<feature type="site" description="Transition state stabilizer" evidence="3">
    <location>
        <position position="22"/>
    </location>
</feature>
<dbReference type="InterPro" id="IPR001228">
    <property type="entry name" value="IspD"/>
</dbReference>
<proteinExistence type="inferred from homology"/>
<dbReference type="InterPro" id="IPR034683">
    <property type="entry name" value="IspD/TarI"/>
</dbReference>
<dbReference type="RefSeq" id="WP_264136390.1">
    <property type="nucleotide sequence ID" value="NZ_JAOYOD010000001.1"/>
</dbReference>
<dbReference type="GO" id="GO:0050518">
    <property type="term" value="F:2-C-methyl-D-erythritol 4-phosphate cytidylyltransferase activity"/>
    <property type="evidence" value="ECO:0007669"/>
    <property type="project" value="UniProtKB-EC"/>
</dbReference>
<dbReference type="PANTHER" id="PTHR32125:SF4">
    <property type="entry name" value="2-C-METHYL-D-ERYTHRITOL 4-PHOSPHATE CYTIDYLYLTRANSFERASE, CHLOROPLASTIC"/>
    <property type="match status" value="1"/>
</dbReference>
<evidence type="ECO:0000313" key="4">
    <source>
        <dbReference type="EMBL" id="MCV9385605.1"/>
    </source>
</evidence>
<dbReference type="InterPro" id="IPR029044">
    <property type="entry name" value="Nucleotide-diphossugar_trans"/>
</dbReference>
<comment type="pathway">
    <text evidence="3">Isoprenoid biosynthesis; isopentenyl diphosphate biosynthesis via DXP pathway; isopentenyl diphosphate from 1-deoxy-D-xylulose 5-phosphate: step 2/6.</text>
</comment>
<dbReference type="Gene3D" id="3.90.550.10">
    <property type="entry name" value="Spore Coat Polysaccharide Biosynthesis Protein SpsA, Chain A"/>
    <property type="match status" value="1"/>
</dbReference>
<dbReference type="EC" id="2.7.7.60" evidence="3"/>
<comment type="catalytic activity">
    <reaction evidence="3">
        <text>2-C-methyl-D-erythritol 4-phosphate + CTP + H(+) = 4-CDP-2-C-methyl-D-erythritol + diphosphate</text>
        <dbReference type="Rhea" id="RHEA:13429"/>
        <dbReference type="ChEBI" id="CHEBI:15378"/>
        <dbReference type="ChEBI" id="CHEBI:33019"/>
        <dbReference type="ChEBI" id="CHEBI:37563"/>
        <dbReference type="ChEBI" id="CHEBI:57823"/>
        <dbReference type="ChEBI" id="CHEBI:58262"/>
        <dbReference type="EC" id="2.7.7.60"/>
    </reaction>
</comment>
<accession>A0ABT3CQ66</accession>
<keyword evidence="3" id="KW-0414">Isoprene biosynthesis</keyword>
<organism evidence="4 5">
    <name type="scientific">Reichenbachiella ulvae</name>
    <dbReference type="NCBI Taxonomy" id="2980104"/>
    <lineage>
        <taxon>Bacteria</taxon>
        <taxon>Pseudomonadati</taxon>
        <taxon>Bacteroidota</taxon>
        <taxon>Cytophagia</taxon>
        <taxon>Cytophagales</taxon>
        <taxon>Reichenbachiellaceae</taxon>
        <taxon>Reichenbachiella</taxon>
    </lineage>
</organism>
<keyword evidence="2 3" id="KW-0548">Nucleotidyltransferase</keyword>
<gene>
    <name evidence="3" type="primary">ispD</name>
    <name evidence="4" type="ORF">N7U62_02970</name>
</gene>